<dbReference type="OrthoDB" id="9805537at2"/>
<comment type="caution">
    <text evidence="13">The sequence shown here is derived from an EMBL/GenBank/DDBJ whole genome shotgun (WGS) entry which is preliminary data.</text>
</comment>
<name>A0A4R2LHJ9_9FIRM</name>
<dbReference type="GO" id="GO:0051539">
    <property type="term" value="F:4 iron, 4 sulfur cluster binding"/>
    <property type="evidence" value="ECO:0007669"/>
    <property type="project" value="UniProtKB-UniRule"/>
</dbReference>
<dbReference type="AlphaFoldDB" id="A0A4R2LHJ9"/>
<accession>A0A4R2LHJ9</accession>
<evidence type="ECO:0000313" key="14">
    <source>
        <dbReference type="Proteomes" id="UP000295711"/>
    </source>
</evidence>
<dbReference type="GO" id="GO:0003941">
    <property type="term" value="F:L-serine ammonia-lyase activity"/>
    <property type="evidence" value="ECO:0007669"/>
    <property type="project" value="UniProtKB-UniRule"/>
</dbReference>
<reference evidence="13 14" key="1">
    <citation type="submission" date="2019-03" db="EMBL/GenBank/DDBJ databases">
        <title>Genomic Encyclopedia of Type Strains, Phase IV (KMG-IV): sequencing the most valuable type-strain genomes for metagenomic binning, comparative biology and taxonomic classification.</title>
        <authorList>
            <person name="Goeker M."/>
        </authorList>
    </citation>
    <scope>NUCLEOTIDE SEQUENCE [LARGE SCALE GENOMIC DNA]</scope>
    <source>
        <strain evidence="13 14">DSM 28559</strain>
    </source>
</reference>
<keyword evidence="9 11" id="KW-0456">Lyase</keyword>
<dbReference type="PANTHER" id="PTHR30182">
    <property type="entry name" value="L-SERINE DEHYDRATASE"/>
    <property type="match status" value="1"/>
</dbReference>
<dbReference type="Proteomes" id="UP000295711">
    <property type="component" value="Unassembled WGS sequence"/>
</dbReference>
<evidence type="ECO:0000256" key="8">
    <source>
        <dbReference type="ARBA" id="ARBA00023014"/>
    </source>
</evidence>
<evidence type="ECO:0000256" key="2">
    <source>
        <dbReference type="ARBA" id="ARBA00004742"/>
    </source>
</evidence>
<gene>
    <name evidence="13" type="ORF">EV212_10237</name>
</gene>
<comment type="catalytic activity">
    <reaction evidence="10 11">
        <text>L-serine = pyruvate + NH4(+)</text>
        <dbReference type="Rhea" id="RHEA:19169"/>
        <dbReference type="ChEBI" id="CHEBI:15361"/>
        <dbReference type="ChEBI" id="CHEBI:28938"/>
        <dbReference type="ChEBI" id="CHEBI:33384"/>
        <dbReference type="EC" id="4.3.1.17"/>
    </reaction>
</comment>
<protein>
    <recommendedName>
        <fullName evidence="11">L-serine dehydratase</fullName>
        <ecNumber evidence="11">4.3.1.17</ecNumber>
    </recommendedName>
</protein>
<feature type="domain" description="Serine dehydratase-like alpha subunit" evidence="12">
    <location>
        <begin position="16"/>
        <end position="275"/>
    </location>
</feature>
<keyword evidence="8 11" id="KW-0411">Iron-sulfur</keyword>
<dbReference type="SUPFAM" id="SSF103378">
    <property type="entry name" value="2-methylcitrate dehydratase PrpD"/>
    <property type="match status" value="1"/>
</dbReference>
<keyword evidence="14" id="KW-1185">Reference proteome</keyword>
<evidence type="ECO:0000256" key="10">
    <source>
        <dbReference type="ARBA" id="ARBA00049406"/>
    </source>
</evidence>
<comment type="pathway">
    <text evidence="2">Carbohydrate biosynthesis; gluconeogenesis.</text>
</comment>
<evidence type="ECO:0000259" key="12">
    <source>
        <dbReference type="Pfam" id="PF03313"/>
    </source>
</evidence>
<dbReference type="NCBIfam" id="TIGR00718">
    <property type="entry name" value="sda_alpha"/>
    <property type="match status" value="1"/>
</dbReference>
<comment type="similarity">
    <text evidence="3 11">Belongs to the iron-sulfur dependent L-serine dehydratase family.</text>
</comment>
<keyword evidence="4 11" id="KW-0312">Gluconeogenesis</keyword>
<comment type="cofactor">
    <cofactor evidence="1 11">
        <name>[4Fe-4S] cluster</name>
        <dbReference type="ChEBI" id="CHEBI:49883"/>
    </cofactor>
</comment>
<evidence type="ECO:0000256" key="9">
    <source>
        <dbReference type="ARBA" id="ARBA00023239"/>
    </source>
</evidence>
<dbReference type="EMBL" id="SLXA01000002">
    <property type="protein sequence ID" value="TCO85723.1"/>
    <property type="molecule type" value="Genomic_DNA"/>
</dbReference>
<organism evidence="13 14">
    <name type="scientific">Frisingicoccus caecimuris</name>
    <dbReference type="NCBI Taxonomy" id="1796636"/>
    <lineage>
        <taxon>Bacteria</taxon>
        <taxon>Bacillati</taxon>
        <taxon>Bacillota</taxon>
        <taxon>Clostridia</taxon>
        <taxon>Lachnospirales</taxon>
        <taxon>Lachnospiraceae</taxon>
        <taxon>Frisingicoccus</taxon>
    </lineage>
</organism>
<evidence type="ECO:0000256" key="4">
    <source>
        <dbReference type="ARBA" id="ARBA00022432"/>
    </source>
</evidence>
<keyword evidence="5 11" id="KW-0004">4Fe-4S</keyword>
<dbReference type="GO" id="GO:0046872">
    <property type="term" value="F:metal ion binding"/>
    <property type="evidence" value="ECO:0007669"/>
    <property type="project" value="UniProtKB-KW"/>
</dbReference>
<evidence type="ECO:0000256" key="3">
    <source>
        <dbReference type="ARBA" id="ARBA00008636"/>
    </source>
</evidence>
<dbReference type="InterPro" id="IPR005130">
    <property type="entry name" value="Ser_deHydtase-like_asu"/>
</dbReference>
<keyword evidence="7 11" id="KW-0408">Iron</keyword>
<evidence type="ECO:0000256" key="5">
    <source>
        <dbReference type="ARBA" id="ARBA00022485"/>
    </source>
</evidence>
<dbReference type="RefSeq" id="WP_132088393.1">
    <property type="nucleotide sequence ID" value="NZ_JANKAQ010000001.1"/>
</dbReference>
<proteinExistence type="inferred from homology"/>
<dbReference type="GO" id="GO:0006094">
    <property type="term" value="P:gluconeogenesis"/>
    <property type="evidence" value="ECO:0007669"/>
    <property type="project" value="UniProtKB-KW"/>
</dbReference>
<dbReference type="Pfam" id="PF03313">
    <property type="entry name" value="SDH_alpha"/>
    <property type="match status" value="1"/>
</dbReference>
<keyword evidence="6 11" id="KW-0479">Metal-binding</keyword>
<evidence type="ECO:0000256" key="7">
    <source>
        <dbReference type="ARBA" id="ARBA00023004"/>
    </source>
</evidence>
<dbReference type="PANTHER" id="PTHR30182:SF1">
    <property type="entry name" value="L-SERINE DEHYDRATASE 1"/>
    <property type="match status" value="1"/>
</dbReference>
<sequence length="294" mass="30637">MNFTNGKQLLEICSEKHIPISQAMFLRETDYLEQDPVEVTCKMEHAYDIMKQAIHRALTEDLISTGGMIGGESKQMNALRKAGKNICGPLVSKAITYAVGVLEVNASMGLIVAAPTAGSSGVIPGVLCAAQEEYNMEDAVIIQALYTAAAVGYLITRNATTAGAEGGCQAEVGSASAMAAAAMTQLMGGTPSQCLDAASFALINILGLVCDPVGGLVEIPCQNRNAIGASNALVSAEIALSGIQSVVPIDEAIEVMYRVGRSLPVTLRETSQGGTAMAPSACHACQTRWKKPKS</sequence>
<dbReference type="InterPro" id="IPR051318">
    <property type="entry name" value="Fe-S_L-Ser"/>
</dbReference>
<evidence type="ECO:0000256" key="6">
    <source>
        <dbReference type="ARBA" id="ARBA00022723"/>
    </source>
</evidence>
<dbReference type="InterPro" id="IPR004642">
    <property type="entry name" value="Ser_deHydtase_asu"/>
</dbReference>
<evidence type="ECO:0000256" key="11">
    <source>
        <dbReference type="RuleBase" id="RU366059"/>
    </source>
</evidence>
<evidence type="ECO:0000313" key="13">
    <source>
        <dbReference type="EMBL" id="TCO85723.1"/>
    </source>
</evidence>
<dbReference type="EC" id="4.3.1.17" evidence="11"/>
<evidence type="ECO:0000256" key="1">
    <source>
        <dbReference type="ARBA" id="ARBA00001966"/>
    </source>
</evidence>
<dbReference type="InterPro" id="IPR036148">
    <property type="entry name" value="MmgE/PrpD_sf"/>
</dbReference>